<sequence>NLLIKRAENGPTAYIIEKIDETTCKLTWLLNVDLKGWLP</sequence>
<organism evidence="2 3">
    <name type="scientific">Rotaria sordida</name>
    <dbReference type="NCBI Taxonomy" id="392033"/>
    <lineage>
        <taxon>Eukaryota</taxon>
        <taxon>Metazoa</taxon>
        <taxon>Spiralia</taxon>
        <taxon>Gnathifera</taxon>
        <taxon>Rotifera</taxon>
        <taxon>Eurotatoria</taxon>
        <taxon>Bdelloidea</taxon>
        <taxon>Philodinida</taxon>
        <taxon>Philodinidae</taxon>
        <taxon>Rotaria</taxon>
    </lineage>
</organism>
<dbReference type="InterPro" id="IPR023393">
    <property type="entry name" value="START-like_dom_sf"/>
</dbReference>
<reference evidence="2" key="1">
    <citation type="submission" date="2021-02" db="EMBL/GenBank/DDBJ databases">
        <authorList>
            <person name="Nowell W R."/>
        </authorList>
    </citation>
    <scope>NUCLEOTIDE SEQUENCE</scope>
</reference>
<evidence type="ECO:0000313" key="2">
    <source>
        <dbReference type="EMBL" id="CAF1442321.1"/>
    </source>
</evidence>
<proteinExistence type="predicted"/>
<evidence type="ECO:0000259" key="1">
    <source>
        <dbReference type="PROSITE" id="PS50848"/>
    </source>
</evidence>
<dbReference type="Proteomes" id="UP000663889">
    <property type="component" value="Unassembled WGS sequence"/>
</dbReference>
<feature type="non-terminal residue" evidence="2">
    <location>
        <position position="1"/>
    </location>
</feature>
<dbReference type="PROSITE" id="PS50848">
    <property type="entry name" value="START"/>
    <property type="match status" value="1"/>
</dbReference>
<protein>
    <recommendedName>
        <fullName evidence="1">START domain-containing protein</fullName>
    </recommendedName>
</protein>
<dbReference type="SUPFAM" id="SSF55961">
    <property type="entry name" value="Bet v1-like"/>
    <property type="match status" value="1"/>
</dbReference>
<comment type="caution">
    <text evidence="2">The sequence shown here is derived from an EMBL/GenBank/DDBJ whole genome shotgun (WGS) entry which is preliminary data.</text>
</comment>
<evidence type="ECO:0000313" key="3">
    <source>
        <dbReference type="Proteomes" id="UP000663889"/>
    </source>
</evidence>
<dbReference type="InterPro" id="IPR002913">
    <property type="entry name" value="START_lipid-bd_dom"/>
</dbReference>
<dbReference type="Pfam" id="PF01852">
    <property type="entry name" value="START"/>
    <property type="match status" value="1"/>
</dbReference>
<dbReference type="GO" id="GO:0008289">
    <property type="term" value="F:lipid binding"/>
    <property type="evidence" value="ECO:0007669"/>
    <property type="project" value="InterPro"/>
</dbReference>
<name>A0A815NZQ4_9BILA</name>
<gene>
    <name evidence="2" type="ORF">SEV965_LOCUS33288</name>
</gene>
<accession>A0A815NZQ4</accession>
<feature type="domain" description="START" evidence="1">
    <location>
        <begin position="1"/>
        <end position="39"/>
    </location>
</feature>
<dbReference type="Gene3D" id="3.30.530.20">
    <property type="match status" value="1"/>
</dbReference>
<dbReference type="AlphaFoldDB" id="A0A815NZQ4"/>
<dbReference type="EMBL" id="CAJNOU010004457">
    <property type="protein sequence ID" value="CAF1442321.1"/>
    <property type="molecule type" value="Genomic_DNA"/>
</dbReference>